<evidence type="ECO:0000313" key="4">
    <source>
        <dbReference type="Proteomes" id="UP000223913"/>
    </source>
</evidence>
<dbReference type="AlphaFoldDB" id="A0A2D0NG91"/>
<proteinExistence type="predicted"/>
<dbReference type="InterPro" id="IPR007462">
    <property type="entry name" value="COV1-like"/>
</dbReference>
<gene>
    <name evidence="3" type="ORF">CRP01_05320</name>
</gene>
<dbReference type="OrthoDB" id="6399850at2"/>
<dbReference type="Proteomes" id="UP000223913">
    <property type="component" value="Unassembled WGS sequence"/>
</dbReference>
<sequence length="240" mass="27469">MEQGDPQKRSFLQKLGKFFLTTVLGGLFVILPISIFIILMRFALNFLMNIISPLSNLLRVSEATPKWTADLMAVMIITLVFFIIGLIVQMPRGKAKLKYFERKYLEMIPMYSTIRETVNQFTGKKRPFSQVVMADVFGNDTRMVGFITDELPNDMYSIFVPTGPNPTNGFVFHVKRHQLDFIEARSEDAMRSIIAVGTGTKTMLSNADLDRIKKKRMEEEMQERRDHDVYGGPAPDPQMT</sequence>
<feature type="region of interest" description="Disordered" evidence="1">
    <location>
        <begin position="216"/>
        <end position="240"/>
    </location>
</feature>
<feature type="transmembrane region" description="Helical" evidence="2">
    <location>
        <begin position="67"/>
        <end position="88"/>
    </location>
</feature>
<keyword evidence="2" id="KW-0472">Membrane</keyword>
<evidence type="ECO:0000256" key="1">
    <source>
        <dbReference type="SAM" id="MobiDB-lite"/>
    </source>
</evidence>
<dbReference type="EMBL" id="PDUD01000009">
    <property type="protein sequence ID" value="PHN07522.1"/>
    <property type="molecule type" value="Genomic_DNA"/>
</dbReference>
<evidence type="ECO:0000256" key="2">
    <source>
        <dbReference type="SAM" id="Phobius"/>
    </source>
</evidence>
<comment type="caution">
    <text evidence="3">The sequence shown here is derived from an EMBL/GenBank/DDBJ whole genome shotgun (WGS) entry which is preliminary data.</text>
</comment>
<evidence type="ECO:0000313" key="3">
    <source>
        <dbReference type="EMBL" id="PHN07522.1"/>
    </source>
</evidence>
<organism evidence="3 4">
    <name type="scientific">Flavilitoribacter nigricans (strain ATCC 23147 / DSM 23189 / NBRC 102662 / NCIMB 1420 / SS-2)</name>
    <name type="common">Lewinella nigricans</name>
    <dbReference type="NCBI Taxonomy" id="1122177"/>
    <lineage>
        <taxon>Bacteria</taxon>
        <taxon>Pseudomonadati</taxon>
        <taxon>Bacteroidota</taxon>
        <taxon>Saprospiria</taxon>
        <taxon>Saprospirales</taxon>
        <taxon>Lewinellaceae</taxon>
        <taxon>Flavilitoribacter</taxon>
    </lineage>
</organism>
<dbReference type="PANTHER" id="PTHR31876:SF26">
    <property type="entry name" value="PROTEIN LIKE COV 2"/>
    <property type="match status" value="1"/>
</dbReference>
<keyword evidence="4" id="KW-1185">Reference proteome</keyword>
<name>A0A2D0NG91_FLAN2</name>
<keyword evidence="2" id="KW-0812">Transmembrane</keyword>
<dbReference type="Pfam" id="PF04367">
    <property type="entry name" value="DUF502"/>
    <property type="match status" value="1"/>
</dbReference>
<dbReference type="PANTHER" id="PTHR31876">
    <property type="entry name" value="COV-LIKE PROTEIN 1"/>
    <property type="match status" value="1"/>
</dbReference>
<dbReference type="RefSeq" id="WP_099148972.1">
    <property type="nucleotide sequence ID" value="NZ_PDUD01000009.1"/>
</dbReference>
<feature type="transmembrane region" description="Helical" evidence="2">
    <location>
        <begin position="18"/>
        <end position="47"/>
    </location>
</feature>
<protein>
    <recommendedName>
        <fullName evidence="5">DUF502 domain-containing protein</fullName>
    </recommendedName>
</protein>
<reference evidence="3 4" key="1">
    <citation type="submission" date="2017-10" db="EMBL/GenBank/DDBJ databases">
        <title>The draft genome sequence of Lewinella nigricans NBRC 102662.</title>
        <authorList>
            <person name="Wang K."/>
        </authorList>
    </citation>
    <scope>NUCLEOTIDE SEQUENCE [LARGE SCALE GENOMIC DNA]</scope>
    <source>
        <strain evidence="3 4">NBRC 102662</strain>
    </source>
</reference>
<evidence type="ECO:0008006" key="5">
    <source>
        <dbReference type="Google" id="ProtNLM"/>
    </source>
</evidence>
<keyword evidence="2" id="KW-1133">Transmembrane helix</keyword>
<feature type="compositionally biased region" description="Basic and acidic residues" evidence="1">
    <location>
        <begin position="216"/>
        <end position="229"/>
    </location>
</feature>
<accession>A0A2D0NG91</accession>